<dbReference type="AlphaFoldDB" id="A0A347ZRE4"/>
<dbReference type="PROSITE" id="PS50989">
    <property type="entry name" value="COA_CT_CTER"/>
    <property type="match status" value="1"/>
</dbReference>
<dbReference type="Proteomes" id="UP000256388">
    <property type="component" value="Unassembled WGS sequence"/>
</dbReference>
<dbReference type="EMBL" id="QUMS01000001">
    <property type="protein sequence ID" value="REG11570.1"/>
    <property type="molecule type" value="Genomic_DNA"/>
</dbReference>
<reference evidence="5 6" key="1">
    <citation type="submission" date="2018-08" db="EMBL/GenBank/DDBJ databases">
        <title>Genomic Encyclopedia of Type Strains, Phase IV (KMG-IV): sequencing the most valuable type-strain genomes for metagenomic binning, comparative biology and taxonomic classification.</title>
        <authorList>
            <person name="Goeker M."/>
        </authorList>
    </citation>
    <scope>NUCLEOTIDE SEQUENCE [LARGE SCALE GENOMIC DNA]</scope>
    <source>
        <strain evidence="5 6">DSM 23923</strain>
    </source>
</reference>
<proteinExistence type="inferred from homology"/>
<dbReference type="GO" id="GO:0003989">
    <property type="term" value="F:acetyl-CoA carboxylase activity"/>
    <property type="evidence" value="ECO:0007669"/>
    <property type="project" value="UniProtKB-ARBA"/>
</dbReference>
<keyword evidence="6" id="KW-1185">Reference proteome</keyword>
<dbReference type="OrthoDB" id="9803706at2"/>
<evidence type="ECO:0000256" key="1">
    <source>
        <dbReference type="ARBA" id="ARBA00006102"/>
    </source>
</evidence>
<dbReference type="Gene3D" id="3.90.226.10">
    <property type="entry name" value="2-enoyl-CoA Hydratase, Chain A, domain 1"/>
    <property type="match status" value="2"/>
</dbReference>
<dbReference type="PANTHER" id="PTHR43842">
    <property type="entry name" value="PROPIONYL-COA CARBOXYLASE BETA CHAIN"/>
    <property type="match status" value="1"/>
</dbReference>
<feature type="domain" description="CoA carboxyltransferase N-terminal" evidence="3">
    <location>
        <begin position="4"/>
        <end position="260"/>
    </location>
</feature>
<dbReference type="RefSeq" id="WP_116224694.1">
    <property type="nucleotide sequence ID" value="NZ_AP018437.1"/>
</dbReference>
<dbReference type="InterPro" id="IPR011763">
    <property type="entry name" value="COA_CT_C"/>
</dbReference>
<comment type="similarity">
    <text evidence="1">Belongs to the AccD/PCCB family.</text>
</comment>
<sequence length="517" mass="56102">MASQNPREEKLKKQRELSKLGGGQPRIAKQHEKGKLTARERIAELLDADSFHELEPFVMQRSDVCDNPDERILGDGVVTGYGQIDGRTVFVYAQDFTANGGSLGEMQSHKICRVMDLAVQNGAPIIGLIDSGGARIQEGIRSLGGYAEIFRRNALYSGVVPQISMIMGPCAGGAAYSPALTDFILMVEKQSYMFITGPSVIKAITGEEVNFESLGGAAVHLGTSGVASLTAPTEQDSLALCRALLSYIPSNNVENPPSCVSTDDPARIALELNDLVPEDDSQPYRMHEVIAHVVDQDSFLELQPTYAMNAIIGLARMDGSPVGIVAQEPNCMAGVIDINASDKICRFVRFCDCFNIPLVTFVDSPGFLPGVQQEHGGIIRHGAKVLFAYSEASVPKVSIVTRKAYGGAYIVMSSKYLGTDITYAWPTAEIAVMGPEGAANILHHKQIMDAADPEAEREKVMREYREKYLNPYVAAEAGFCDEIILPSETRSKVISALSVIREKQVQNPPRKHGNPPV</sequence>
<dbReference type="PROSITE" id="PS50980">
    <property type="entry name" value="COA_CT_NTER"/>
    <property type="match status" value="1"/>
</dbReference>
<feature type="region of interest" description="Disordered" evidence="2">
    <location>
        <begin position="1"/>
        <end position="34"/>
    </location>
</feature>
<dbReference type="GO" id="GO:0015977">
    <property type="term" value="P:carbon fixation"/>
    <property type="evidence" value="ECO:0007669"/>
    <property type="project" value="UniProtKB-ARBA"/>
</dbReference>
<dbReference type="InterPro" id="IPR051047">
    <property type="entry name" value="AccD/PCCB"/>
</dbReference>
<dbReference type="Pfam" id="PF01039">
    <property type="entry name" value="Carboxyl_trans"/>
    <property type="match status" value="1"/>
</dbReference>
<evidence type="ECO:0000313" key="5">
    <source>
        <dbReference type="EMBL" id="REG11570.1"/>
    </source>
</evidence>
<protein>
    <submittedName>
        <fullName evidence="5">Propionyl-CoA carboxylase beta chain</fullName>
    </submittedName>
</protein>
<feature type="domain" description="CoA carboxyltransferase C-terminal" evidence="4">
    <location>
        <begin position="261"/>
        <end position="511"/>
    </location>
</feature>
<organism evidence="5 6">
    <name type="scientific">Pelolinea submarina</name>
    <dbReference type="NCBI Taxonomy" id="913107"/>
    <lineage>
        <taxon>Bacteria</taxon>
        <taxon>Bacillati</taxon>
        <taxon>Chloroflexota</taxon>
        <taxon>Anaerolineae</taxon>
        <taxon>Anaerolineales</taxon>
        <taxon>Anaerolineaceae</taxon>
        <taxon>Pelolinea</taxon>
    </lineage>
</organism>
<name>A0A347ZRE4_9CHLR</name>
<dbReference type="InterPro" id="IPR011762">
    <property type="entry name" value="COA_CT_N"/>
</dbReference>
<dbReference type="InterPro" id="IPR034733">
    <property type="entry name" value="AcCoA_carboxyl_beta"/>
</dbReference>
<dbReference type="GO" id="GO:0009317">
    <property type="term" value="C:acetyl-CoA carboxylase complex"/>
    <property type="evidence" value="ECO:0007669"/>
    <property type="project" value="TreeGrafter"/>
</dbReference>
<dbReference type="InterPro" id="IPR029045">
    <property type="entry name" value="ClpP/crotonase-like_dom_sf"/>
</dbReference>
<dbReference type="FunFam" id="3.90.226.10:FF:000017">
    <property type="entry name" value="Propionyl-CoA carboxylase subunit beta 5"/>
    <property type="match status" value="1"/>
</dbReference>
<gene>
    <name evidence="5" type="ORF">DFR64_1462</name>
</gene>
<dbReference type="GO" id="GO:0004658">
    <property type="term" value="F:propionyl-CoA carboxylase activity"/>
    <property type="evidence" value="ECO:0007669"/>
    <property type="project" value="UniProtKB-ARBA"/>
</dbReference>
<evidence type="ECO:0000259" key="4">
    <source>
        <dbReference type="PROSITE" id="PS50989"/>
    </source>
</evidence>
<dbReference type="PANTHER" id="PTHR43842:SF2">
    <property type="entry name" value="PROPIONYL-COA CARBOXYLASE BETA CHAIN, MITOCHONDRIAL"/>
    <property type="match status" value="1"/>
</dbReference>
<dbReference type="FunFam" id="3.90.226.10:FF:000016">
    <property type="entry name" value="Propionyl-CoA carboxylase, beta subunit"/>
    <property type="match status" value="1"/>
</dbReference>
<evidence type="ECO:0000259" key="3">
    <source>
        <dbReference type="PROSITE" id="PS50980"/>
    </source>
</evidence>
<evidence type="ECO:0000256" key="2">
    <source>
        <dbReference type="SAM" id="MobiDB-lite"/>
    </source>
</evidence>
<accession>A0A347ZRE4</accession>
<feature type="compositionally biased region" description="Basic and acidic residues" evidence="2">
    <location>
        <begin position="1"/>
        <end position="18"/>
    </location>
</feature>
<comment type="caution">
    <text evidence="5">The sequence shown here is derived from an EMBL/GenBank/DDBJ whole genome shotgun (WGS) entry which is preliminary data.</text>
</comment>
<evidence type="ECO:0000313" key="6">
    <source>
        <dbReference type="Proteomes" id="UP000256388"/>
    </source>
</evidence>
<dbReference type="SUPFAM" id="SSF52096">
    <property type="entry name" value="ClpP/crotonase"/>
    <property type="match status" value="2"/>
</dbReference>